<protein>
    <recommendedName>
        <fullName evidence="2">Ubiquitin-fold modifier 1</fullName>
    </recommendedName>
</protein>
<keyword evidence="6" id="KW-1185">Reference proteome</keyword>
<dbReference type="OrthoDB" id="284357at2759"/>
<dbReference type="PANTHER" id="PTHR15825:SF0">
    <property type="entry name" value="UBIQUITIN-FOLD MODIFIER 1"/>
    <property type="match status" value="1"/>
</dbReference>
<dbReference type="EMBL" id="VTPC01005379">
    <property type="protein sequence ID" value="KAF2896102.1"/>
    <property type="molecule type" value="Genomic_DNA"/>
</dbReference>
<reference evidence="5" key="1">
    <citation type="submission" date="2019-08" db="EMBL/GenBank/DDBJ databases">
        <title>The genome of the North American firefly Photinus pyralis.</title>
        <authorList>
            <consortium name="Photinus pyralis genome working group"/>
            <person name="Fallon T.R."/>
            <person name="Sander Lower S.E."/>
            <person name="Weng J.-K."/>
        </authorList>
    </citation>
    <scope>NUCLEOTIDE SEQUENCE</scope>
    <source>
        <strain evidence="5">TRF0915ILg1</strain>
        <tissue evidence="5">Whole body</tissue>
    </source>
</reference>
<evidence type="ECO:0000256" key="3">
    <source>
        <dbReference type="ARBA" id="ARBA00022499"/>
    </source>
</evidence>
<keyword evidence="3" id="KW-1017">Isopeptide bond</keyword>
<dbReference type="AlphaFoldDB" id="A0A8K0D326"/>
<dbReference type="InterPro" id="IPR029071">
    <property type="entry name" value="Ubiquitin-like_domsf"/>
</dbReference>
<dbReference type="Pfam" id="PF03671">
    <property type="entry name" value="Ufm1"/>
    <property type="match status" value="1"/>
</dbReference>
<proteinExistence type="inferred from homology"/>
<evidence type="ECO:0000256" key="2">
    <source>
        <dbReference type="ARBA" id="ARBA00015319"/>
    </source>
</evidence>
<organism evidence="5 6">
    <name type="scientific">Ignelater luminosus</name>
    <name type="common">Cucubano</name>
    <name type="synonym">Pyrophorus luminosus</name>
    <dbReference type="NCBI Taxonomy" id="2038154"/>
    <lineage>
        <taxon>Eukaryota</taxon>
        <taxon>Metazoa</taxon>
        <taxon>Ecdysozoa</taxon>
        <taxon>Arthropoda</taxon>
        <taxon>Hexapoda</taxon>
        <taxon>Insecta</taxon>
        <taxon>Pterygota</taxon>
        <taxon>Neoptera</taxon>
        <taxon>Endopterygota</taxon>
        <taxon>Coleoptera</taxon>
        <taxon>Polyphaga</taxon>
        <taxon>Elateriformia</taxon>
        <taxon>Elateroidea</taxon>
        <taxon>Elateridae</taxon>
        <taxon>Agrypninae</taxon>
        <taxon>Pyrophorini</taxon>
        <taxon>Ignelater</taxon>
    </lineage>
</organism>
<evidence type="ECO:0000256" key="1">
    <source>
        <dbReference type="ARBA" id="ARBA00010230"/>
    </source>
</evidence>
<evidence type="ECO:0000313" key="5">
    <source>
        <dbReference type="EMBL" id="KAF2896102.1"/>
    </source>
</evidence>
<dbReference type="GO" id="GO:0005634">
    <property type="term" value="C:nucleus"/>
    <property type="evidence" value="ECO:0007669"/>
    <property type="project" value="TreeGrafter"/>
</dbReference>
<comment type="caution">
    <text evidence="5">The sequence shown here is derived from an EMBL/GenBank/DDBJ whole genome shotgun (WGS) entry which is preliminary data.</text>
</comment>
<sequence length="395" mass="45705">MTTHESVTADVKQLLDAFDRFVNLIELENWIKNVTVEDIKSSFKLSRFIEESIKRLQAKQCIDLFMNILISWWKTKDRTKAYNIDYFSIASDYLLSKFFMCKFISVNTLDIAVRMYTTLYPKERFESFLKTSILNSASIEAMVDYTIANKDYIDLKELECRFLLRHWSTESECGRKQDVIAVITNMLSNYKIETSLCSLITMLALKDVSSQEMIIKSLILKELQLRMVDRSILSKHLWLSLFTRVDKKHLGAVCEQFSEFLKELYDFIIYIGCMMNSTVHNNQICWISDSNISICPELTYNDLVSLIKFLCGYNEKLKNYTVLRIAEAKMSTNTQIWMQLEKDAILNVPQATPFTAVLKFAAEEFKVPPATSAIITDDGIGINPQQTAGKIFFNQ</sequence>
<dbReference type="SUPFAM" id="SSF54236">
    <property type="entry name" value="Ubiquitin-like"/>
    <property type="match status" value="1"/>
</dbReference>
<evidence type="ECO:0000313" key="6">
    <source>
        <dbReference type="Proteomes" id="UP000801492"/>
    </source>
</evidence>
<accession>A0A8K0D326</accession>
<comment type="similarity">
    <text evidence="1">Belongs to the UFM1 family.</text>
</comment>
<evidence type="ECO:0000256" key="4">
    <source>
        <dbReference type="ARBA" id="ARBA00022786"/>
    </source>
</evidence>
<gene>
    <name evidence="5" type="ORF">ILUMI_10072</name>
</gene>
<dbReference type="GO" id="GO:1990592">
    <property type="term" value="P:protein K69-linked ufmylation"/>
    <property type="evidence" value="ECO:0007669"/>
    <property type="project" value="TreeGrafter"/>
</dbReference>
<dbReference type="Gene3D" id="3.10.20.90">
    <property type="entry name" value="Phosphatidylinositol 3-kinase Catalytic Subunit, Chain A, domain 1"/>
    <property type="match status" value="1"/>
</dbReference>
<dbReference type="InterPro" id="IPR005375">
    <property type="entry name" value="UFM1"/>
</dbReference>
<dbReference type="PANTHER" id="PTHR15825">
    <property type="entry name" value="UBIQUITIN-FOLD MODIFIER 1"/>
    <property type="match status" value="1"/>
</dbReference>
<keyword evidence="4" id="KW-0833">Ubl conjugation pathway</keyword>
<name>A0A8K0D326_IGNLU</name>
<dbReference type="Proteomes" id="UP000801492">
    <property type="component" value="Unassembled WGS sequence"/>
</dbReference>
<dbReference type="GO" id="GO:0005737">
    <property type="term" value="C:cytoplasm"/>
    <property type="evidence" value="ECO:0007669"/>
    <property type="project" value="TreeGrafter"/>
</dbReference>